<feature type="signal peptide" evidence="1">
    <location>
        <begin position="1"/>
        <end position="27"/>
    </location>
</feature>
<dbReference type="EMBL" id="RRYP01001108">
    <property type="protein sequence ID" value="TNV86399.1"/>
    <property type="molecule type" value="Genomic_DNA"/>
</dbReference>
<organism evidence="2 3">
    <name type="scientific">Halteria grandinella</name>
    <dbReference type="NCBI Taxonomy" id="5974"/>
    <lineage>
        <taxon>Eukaryota</taxon>
        <taxon>Sar</taxon>
        <taxon>Alveolata</taxon>
        <taxon>Ciliophora</taxon>
        <taxon>Intramacronucleata</taxon>
        <taxon>Spirotrichea</taxon>
        <taxon>Stichotrichia</taxon>
        <taxon>Sporadotrichida</taxon>
        <taxon>Halteriidae</taxon>
        <taxon>Halteria</taxon>
    </lineage>
</organism>
<dbReference type="AlphaFoldDB" id="A0A8J8P5N0"/>
<reference evidence="2" key="1">
    <citation type="submission" date="2019-06" db="EMBL/GenBank/DDBJ databases">
        <authorList>
            <person name="Zheng W."/>
        </authorList>
    </citation>
    <scope>NUCLEOTIDE SEQUENCE</scope>
    <source>
        <strain evidence="2">QDHG01</strain>
    </source>
</reference>
<feature type="chain" id="PRO_5035180870" evidence="1">
    <location>
        <begin position="28"/>
        <end position="162"/>
    </location>
</feature>
<protein>
    <submittedName>
        <fullName evidence="2">Uncharacterized protein</fullName>
    </submittedName>
</protein>
<evidence type="ECO:0000313" key="3">
    <source>
        <dbReference type="Proteomes" id="UP000785679"/>
    </source>
</evidence>
<dbReference type="Proteomes" id="UP000785679">
    <property type="component" value="Unassembled WGS sequence"/>
</dbReference>
<evidence type="ECO:0000313" key="2">
    <source>
        <dbReference type="EMBL" id="TNV86399.1"/>
    </source>
</evidence>
<gene>
    <name evidence="2" type="ORF">FGO68_gene9506</name>
</gene>
<keyword evidence="3" id="KW-1185">Reference proteome</keyword>
<proteinExistence type="predicted"/>
<sequence>MIVMTLLLMGTLIRWGIHLKMPLGTWALGSYIQHLTHLHQQLFFLLLHFTIRKRKQTNQKRRKVCACEWNNRQSGTFSFDSSYSNIFQYQFLVAQISIRQEMIQISPNIDEVWNIWRFDCFSYILCFPFNMLHLPSNPWSYNFQEQKSVKTLEFLRQFWHND</sequence>
<comment type="caution">
    <text evidence="2">The sequence shown here is derived from an EMBL/GenBank/DDBJ whole genome shotgun (WGS) entry which is preliminary data.</text>
</comment>
<evidence type="ECO:0000256" key="1">
    <source>
        <dbReference type="SAM" id="SignalP"/>
    </source>
</evidence>
<keyword evidence="1" id="KW-0732">Signal</keyword>
<accession>A0A8J8P5N0</accession>
<name>A0A8J8P5N0_HALGN</name>